<evidence type="ECO:0000313" key="3">
    <source>
        <dbReference type="EMBL" id="SEL02634.1"/>
    </source>
</evidence>
<evidence type="ECO:0000313" key="4">
    <source>
        <dbReference type="Proteomes" id="UP000183894"/>
    </source>
</evidence>
<dbReference type="NCBIfam" id="TIGR02537">
    <property type="entry name" value="arch_flag_Nterm"/>
    <property type="match status" value="1"/>
</dbReference>
<sequence>MTGTLRRDDRGVSQVIATILLVAIVVILAGTASTFVLGEASSAPSPAPTIDVSHRLVDDGEVVAVTLDAGDSVRTNRLYVIGSKKLDIGSAPGSSTAPRDAYASTREKFTESSGGNPPQVGIGDTWEAGETVYLNPVGGDPSGTTIGIYWNTQPIEGVNPGTVNGEDTYKLFEFTV</sequence>
<keyword evidence="3" id="KW-0969">Cilium</keyword>
<dbReference type="OrthoDB" id="236024at2157"/>
<evidence type="ECO:0000259" key="2">
    <source>
        <dbReference type="Pfam" id="PF07790"/>
    </source>
</evidence>
<dbReference type="InterPro" id="IPR013373">
    <property type="entry name" value="Flagellin/pilin_N_arc"/>
</dbReference>
<name>A0A1H7LUJ6_HALLR</name>
<organism evidence="3 4">
    <name type="scientific">Haloferax larsenii</name>
    <dbReference type="NCBI Taxonomy" id="302484"/>
    <lineage>
        <taxon>Archaea</taxon>
        <taxon>Methanobacteriati</taxon>
        <taxon>Methanobacteriota</taxon>
        <taxon>Stenosarchaea group</taxon>
        <taxon>Halobacteria</taxon>
        <taxon>Halobacteriales</taxon>
        <taxon>Haloferacaceae</taxon>
        <taxon>Haloferax</taxon>
    </lineage>
</organism>
<dbReference type="RefSeq" id="WP_074793004.1">
    <property type="nucleotide sequence ID" value="NZ_FOAD01000002.1"/>
</dbReference>
<dbReference type="EMBL" id="FOAD01000002">
    <property type="protein sequence ID" value="SEL02634.1"/>
    <property type="molecule type" value="Genomic_DNA"/>
</dbReference>
<dbReference type="AlphaFoldDB" id="A0A1H7LUJ6"/>
<proteinExistence type="predicted"/>
<feature type="domain" description="Archaeal Type IV pilin N-terminal" evidence="2">
    <location>
        <begin position="10"/>
        <end position="83"/>
    </location>
</feature>
<accession>A0A1H7LUJ6</accession>
<reference evidence="3 4" key="1">
    <citation type="submission" date="2016-10" db="EMBL/GenBank/DDBJ databases">
        <authorList>
            <person name="de Groot N.N."/>
        </authorList>
    </citation>
    <scope>NUCLEOTIDE SEQUENCE [LARGE SCALE GENOMIC DNA]</scope>
    <source>
        <strain evidence="3 4">CDM_5</strain>
    </source>
</reference>
<keyword evidence="3" id="KW-0282">Flagellum</keyword>
<protein>
    <submittedName>
        <fullName evidence="3">Flagellin N-terminal-like domain-containing protein</fullName>
    </submittedName>
</protein>
<keyword evidence="3" id="KW-0966">Cell projection</keyword>
<dbReference type="Proteomes" id="UP000183894">
    <property type="component" value="Unassembled WGS sequence"/>
</dbReference>
<evidence type="ECO:0000256" key="1">
    <source>
        <dbReference type="SAM" id="Phobius"/>
    </source>
</evidence>
<dbReference type="InterPro" id="IPR012859">
    <property type="entry name" value="Pilin_N_archaeal"/>
</dbReference>
<gene>
    <name evidence="3" type="ORF">SAMN04488691_102425</name>
</gene>
<dbReference type="Pfam" id="PF07790">
    <property type="entry name" value="Pilin_N"/>
    <property type="match status" value="1"/>
</dbReference>
<keyword evidence="1" id="KW-1133">Transmembrane helix</keyword>
<keyword evidence="1" id="KW-0472">Membrane</keyword>
<feature type="transmembrane region" description="Helical" evidence="1">
    <location>
        <begin position="12"/>
        <end position="37"/>
    </location>
</feature>
<keyword evidence="1" id="KW-0812">Transmembrane</keyword>